<evidence type="ECO:0000313" key="10">
    <source>
        <dbReference type="Proteomes" id="UP001501231"/>
    </source>
</evidence>
<dbReference type="Gene3D" id="1.20.1250.20">
    <property type="entry name" value="MFS general substrate transporter like domains"/>
    <property type="match status" value="1"/>
</dbReference>
<evidence type="ECO:0000256" key="5">
    <source>
        <dbReference type="ARBA" id="ARBA00022989"/>
    </source>
</evidence>
<feature type="domain" description="Major facilitator superfamily (MFS) profile" evidence="8">
    <location>
        <begin position="1"/>
        <end position="165"/>
    </location>
</feature>
<dbReference type="PANTHER" id="PTHR43266:SF2">
    <property type="entry name" value="MAJOR FACILITATOR SUPERFAMILY (MFS) PROFILE DOMAIN-CONTAINING PROTEIN"/>
    <property type="match status" value="1"/>
</dbReference>
<organism evidence="9 10">
    <name type="scientific">Actinomadura vinacea</name>
    <dbReference type="NCBI Taxonomy" id="115336"/>
    <lineage>
        <taxon>Bacteria</taxon>
        <taxon>Bacillati</taxon>
        <taxon>Actinomycetota</taxon>
        <taxon>Actinomycetes</taxon>
        <taxon>Streptosporangiales</taxon>
        <taxon>Thermomonosporaceae</taxon>
        <taxon>Actinomadura</taxon>
    </lineage>
</organism>
<keyword evidence="6 7" id="KW-0472">Membrane</keyword>
<comment type="subcellular location">
    <subcellularLocation>
        <location evidence="1">Cell membrane</location>
        <topology evidence="1">Multi-pass membrane protein</topology>
    </subcellularLocation>
</comment>
<evidence type="ECO:0000256" key="2">
    <source>
        <dbReference type="ARBA" id="ARBA00022448"/>
    </source>
</evidence>
<evidence type="ECO:0000256" key="3">
    <source>
        <dbReference type="ARBA" id="ARBA00022475"/>
    </source>
</evidence>
<accession>A0ABN3IFT8</accession>
<evidence type="ECO:0000256" key="1">
    <source>
        <dbReference type="ARBA" id="ARBA00004651"/>
    </source>
</evidence>
<evidence type="ECO:0000256" key="7">
    <source>
        <dbReference type="SAM" id="Phobius"/>
    </source>
</evidence>
<feature type="transmembrane region" description="Helical" evidence="7">
    <location>
        <begin position="141"/>
        <end position="160"/>
    </location>
</feature>
<evidence type="ECO:0000256" key="6">
    <source>
        <dbReference type="ARBA" id="ARBA00023136"/>
    </source>
</evidence>
<evidence type="ECO:0000259" key="8">
    <source>
        <dbReference type="PROSITE" id="PS50850"/>
    </source>
</evidence>
<keyword evidence="5 7" id="KW-1133">Transmembrane helix</keyword>
<comment type="caution">
    <text evidence="9">The sequence shown here is derived from an EMBL/GenBank/DDBJ whole genome shotgun (WGS) entry which is preliminary data.</text>
</comment>
<keyword evidence="2" id="KW-0813">Transport</keyword>
<feature type="transmembrane region" description="Helical" evidence="7">
    <location>
        <begin position="259"/>
        <end position="277"/>
    </location>
</feature>
<feature type="transmembrane region" description="Helical" evidence="7">
    <location>
        <begin position="52"/>
        <end position="84"/>
    </location>
</feature>
<dbReference type="CDD" id="cd06173">
    <property type="entry name" value="MFS_MefA_like"/>
    <property type="match status" value="1"/>
</dbReference>
<reference evidence="9 10" key="1">
    <citation type="journal article" date="2019" name="Int. J. Syst. Evol. Microbiol.">
        <title>The Global Catalogue of Microorganisms (GCM) 10K type strain sequencing project: providing services to taxonomists for standard genome sequencing and annotation.</title>
        <authorList>
            <consortium name="The Broad Institute Genomics Platform"/>
            <consortium name="The Broad Institute Genome Sequencing Center for Infectious Disease"/>
            <person name="Wu L."/>
            <person name="Ma J."/>
        </authorList>
    </citation>
    <scope>NUCLEOTIDE SEQUENCE [LARGE SCALE GENOMIC DNA]</scope>
    <source>
        <strain evidence="9 10">JCM 3325</strain>
    </source>
</reference>
<dbReference type="PANTHER" id="PTHR43266">
    <property type="entry name" value="MACROLIDE-EFFLUX PROTEIN"/>
    <property type="match status" value="1"/>
</dbReference>
<evidence type="ECO:0000256" key="4">
    <source>
        <dbReference type="ARBA" id="ARBA00022692"/>
    </source>
</evidence>
<dbReference type="Proteomes" id="UP001501231">
    <property type="component" value="Unassembled WGS sequence"/>
</dbReference>
<feature type="transmembrane region" description="Helical" evidence="7">
    <location>
        <begin position="222"/>
        <end position="247"/>
    </location>
</feature>
<dbReference type="EMBL" id="BAAARW010000002">
    <property type="protein sequence ID" value="GAA2402264.1"/>
    <property type="molecule type" value="Genomic_DNA"/>
</dbReference>
<dbReference type="Pfam" id="PF07690">
    <property type="entry name" value="MFS_1"/>
    <property type="match status" value="1"/>
</dbReference>
<keyword evidence="3" id="KW-1003">Cell membrane</keyword>
<dbReference type="InterPro" id="IPR020846">
    <property type="entry name" value="MFS_dom"/>
</dbReference>
<feature type="domain" description="Major facilitator superfamily (MFS) profile" evidence="8">
    <location>
        <begin position="193"/>
        <end position="380"/>
    </location>
</feature>
<keyword evidence="4 7" id="KW-0812">Transmembrane</keyword>
<evidence type="ECO:0000313" key="9">
    <source>
        <dbReference type="EMBL" id="GAA2402264.1"/>
    </source>
</evidence>
<dbReference type="PROSITE" id="PS50850">
    <property type="entry name" value="MFS"/>
    <property type="match status" value="2"/>
</dbReference>
<keyword evidence="10" id="KW-1185">Reference proteome</keyword>
<feature type="transmembrane region" description="Helical" evidence="7">
    <location>
        <begin position="317"/>
        <end position="343"/>
    </location>
</feature>
<feature type="transmembrane region" description="Helical" evidence="7">
    <location>
        <begin position="20"/>
        <end position="45"/>
    </location>
</feature>
<protein>
    <recommendedName>
        <fullName evidence="8">Major facilitator superfamily (MFS) profile domain-containing protein</fullName>
    </recommendedName>
</protein>
<dbReference type="InterPro" id="IPR036259">
    <property type="entry name" value="MFS_trans_sf"/>
</dbReference>
<sequence length="380" mass="37717">MLGTTAAFLAMVLHLRHDGSGWVTALLLAELTPFILMGALAGWLVDRLEARALLIVVSIGQAIVSVALSMASSPIAIVALVALLGTQAAVERPAAGALVPHITGEEHATRGYARLSTGRALGSIGGPAIGGFVSVAGETRAALLINAASFLILALALTTVGARRRPSGPPGGDGGVGDSVEAGFRFLVRQPVLRLAIPLTALAAGIALADNVAAPYRFADDFAVGAVGFGVYEALYSVCELIGIQAFTSKLSRGREEKLLAAGNLMLGLGVLGIGLAGNYPLALAAAVIGGVGNGMSNAGEGVVIRLCTPEALRGRAFAASGALVQTASIGGAMAGAPAVAVFGAAGTMVIFGSLAAAVAAVGVVVALSRTTALVPEGKS</sequence>
<dbReference type="InterPro" id="IPR011701">
    <property type="entry name" value="MFS"/>
</dbReference>
<proteinExistence type="predicted"/>
<feature type="transmembrane region" description="Helical" evidence="7">
    <location>
        <begin position="349"/>
        <end position="369"/>
    </location>
</feature>
<dbReference type="SUPFAM" id="SSF103473">
    <property type="entry name" value="MFS general substrate transporter"/>
    <property type="match status" value="1"/>
</dbReference>
<gene>
    <name evidence="9" type="ORF">GCM10010191_07130</name>
</gene>
<name>A0ABN3IFT8_9ACTN</name>